<dbReference type="InterPro" id="IPR052980">
    <property type="entry name" value="Crinkler_effector"/>
</dbReference>
<reference evidence="1 2" key="1">
    <citation type="submission" date="2009-12" db="EMBL/GenBank/DDBJ databases">
        <title>The draft genome of Batrachochytrium dendrobatidis.</title>
        <authorList>
            <consortium name="US DOE Joint Genome Institute (JGI-PGF)"/>
            <person name="Kuo A."/>
            <person name="Salamov A."/>
            <person name="Schmutz J."/>
            <person name="Lucas S."/>
            <person name="Pitluck S."/>
            <person name="Rosenblum E."/>
            <person name="Stajich J."/>
            <person name="Eisen M."/>
            <person name="Grigoriev I.V."/>
        </authorList>
    </citation>
    <scope>NUCLEOTIDE SEQUENCE [LARGE SCALE GENOMIC DNA]</scope>
    <source>
        <strain evidence="2">JAM81 / FGSC 10211</strain>
    </source>
</reference>
<dbReference type="AlphaFoldDB" id="F4P048"/>
<accession>F4P048</accession>
<gene>
    <name evidence="1" type="ORF">BATDEDRAFT_23764</name>
</gene>
<dbReference type="Proteomes" id="UP000007241">
    <property type="component" value="Unassembled WGS sequence"/>
</dbReference>
<evidence type="ECO:0000313" key="1">
    <source>
        <dbReference type="EMBL" id="EGF81375.1"/>
    </source>
</evidence>
<sequence>MPKRFLNVEYDTISTEINVTDFENLSDVQDVIKAKYGSASAAASPALLDFWTAFTNYPNPLEGNTVVQLPADIFILGNHSIGSSICIRPCYPKLLEKSLSIVQSADICHLIILGNPGIGKTYFGYFLLLHLARSGATVVYESGADQKRYLLTPNVWSKEELHSCRSMLFPTVPQELVESLYLKCGGIARYVLKHALVKEQQDFLDKALEVSNIDSVVKSFGKYGENLDASSCLIHRSVSDGFHSGPYQFASDYVVDEIYNRVYARDRDHLIRFVSVTREIGETGQLNRVLFEKHAHTVIAKGGSFKIRDLRTKLESTLQLPMDLSTLLFSNNSQVQNATNCYFRPISNTFESVDSFIKPNLLFQMTGAKDHPCKQTGICDVLEILGNPSKPGLYCVVPPDRFACFTRQSYHGTDGRVLSQNNTIASVEKLTRFVLTFEPSHQ</sequence>
<keyword evidence="2" id="KW-1185">Reference proteome</keyword>
<dbReference type="RefSeq" id="XP_006677823.1">
    <property type="nucleotide sequence ID" value="XM_006677760.1"/>
</dbReference>
<dbReference type="PANTHER" id="PTHR33129:SF1">
    <property type="entry name" value="ATP-BINDING PROTEIN"/>
    <property type="match status" value="1"/>
</dbReference>
<evidence type="ECO:0000313" key="2">
    <source>
        <dbReference type="Proteomes" id="UP000007241"/>
    </source>
</evidence>
<dbReference type="STRING" id="684364.F4P048"/>
<name>F4P048_BATDJ</name>
<dbReference type="GeneID" id="18238299"/>
<dbReference type="PANTHER" id="PTHR33129">
    <property type="entry name" value="PROTEIN KINASE DOMAIN-CONTAINING PROTEIN-RELATED"/>
    <property type="match status" value="1"/>
</dbReference>
<dbReference type="EMBL" id="GL882882">
    <property type="protein sequence ID" value="EGF81375.1"/>
    <property type="molecule type" value="Genomic_DNA"/>
</dbReference>
<organism evidence="1 2">
    <name type="scientific">Batrachochytrium dendrobatidis (strain JAM81 / FGSC 10211)</name>
    <name type="common">Frog chytrid fungus</name>
    <dbReference type="NCBI Taxonomy" id="684364"/>
    <lineage>
        <taxon>Eukaryota</taxon>
        <taxon>Fungi</taxon>
        <taxon>Fungi incertae sedis</taxon>
        <taxon>Chytridiomycota</taxon>
        <taxon>Chytridiomycota incertae sedis</taxon>
        <taxon>Chytridiomycetes</taxon>
        <taxon>Rhizophydiales</taxon>
        <taxon>Rhizophydiales incertae sedis</taxon>
        <taxon>Batrachochytrium</taxon>
    </lineage>
</organism>
<dbReference type="HOGENOM" id="CLU_020819_1_0_1"/>
<protein>
    <submittedName>
        <fullName evidence="1">Uncharacterized protein</fullName>
    </submittedName>
</protein>
<dbReference type="InParanoid" id="F4P048"/>
<proteinExistence type="predicted"/>
<dbReference type="OrthoDB" id="2153037at2759"/>